<evidence type="ECO:0000256" key="1">
    <source>
        <dbReference type="ARBA" id="ARBA00009437"/>
    </source>
</evidence>
<keyword evidence="8" id="KW-1185">Reference proteome</keyword>
<evidence type="ECO:0000313" key="6">
    <source>
        <dbReference type="EMBL" id="MBS4180690.1"/>
    </source>
</evidence>
<dbReference type="SUPFAM" id="SSF53850">
    <property type="entry name" value="Periplasmic binding protein-like II"/>
    <property type="match status" value="1"/>
</dbReference>
<comment type="caution">
    <text evidence="6">The sequence shown here is derived from an EMBL/GenBank/DDBJ whole genome shotgun (WGS) entry which is preliminary data.</text>
</comment>
<dbReference type="PROSITE" id="PS50931">
    <property type="entry name" value="HTH_LYSR"/>
    <property type="match status" value="1"/>
</dbReference>
<dbReference type="Pfam" id="PF03466">
    <property type="entry name" value="LysR_substrate"/>
    <property type="match status" value="1"/>
</dbReference>
<dbReference type="PANTHER" id="PTHR30419:SF28">
    <property type="entry name" value="HTH-TYPE TRANSCRIPTIONAL REGULATOR BSDA"/>
    <property type="match status" value="1"/>
</dbReference>
<dbReference type="AlphaFoldDB" id="A0A942SUX4"/>
<comment type="similarity">
    <text evidence="1">Belongs to the LysR transcriptional regulatory family.</text>
</comment>
<dbReference type="Proteomes" id="UP000677265">
    <property type="component" value="Unassembled WGS sequence"/>
</dbReference>
<dbReference type="FunFam" id="1.10.10.10:FF:000001">
    <property type="entry name" value="LysR family transcriptional regulator"/>
    <property type="match status" value="1"/>
</dbReference>
<reference evidence="6" key="1">
    <citation type="submission" date="2021-05" db="EMBL/GenBank/DDBJ databases">
        <title>Novel Bacillus species.</title>
        <authorList>
            <person name="Liu G."/>
        </authorList>
    </citation>
    <scope>NUCLEOTIDE SEQUENCE</scope>
    <source>
        <strain evidence="6 8">FJAT-50051</strain>
    </source>
</reference>
<dbReference type="GO" id="GO:0003700">
    <property type="term" value="F:DNA-binding transcription factor activity"/>
    <property type="evidence" value="ECO:0007669"/>
    <property type="project" value="InterPro"/>
</dbReference>
<dbReference type="InterPro" id="IPR036390">
    <property type="entry name" value="WH_DNA-bd_sf"/>
</dbReference>
<accession>A0A942SUX4</accession>
<keyword evidence="2" id="KW-0805">Transcription regulation</keyword>
<sequence length="300" mass="33975">MEPKILRYVIMLANEKNFSKAAEKLHMAQPSLSYQIMKLENELGTQLFNRGHGEVQLTYTGKVFVEHALKINDQFNQLKKQIDDVTDMQKGQLCIGSLATTGAYLLPEAISAFKNKYPGIELVLLEDNAPNLELLVLRGLVEISLQSMPITHKELEIETILEDDVYLAIPPSHPLAKSKKVNLNDFQDEFFILLKKESSFRIETENLCRKAGFEPRIIFESINILTCLSLVSTGMGITFVPGMVIKNTPAPQPLVYLPVRLANNHKRKVVFVYKNGRYLSKAARSFIDIMKRVTKSKYTG</sequence>
<dbReference type="CDD" id="cd05466">
    <property type="entry name" value="PBP2_LTTR_substrate"/>
    <property type="match status" value="1"/>
</dbReference>
<dbReference type="Gene3D" id="1.10.10.10">
    <property type="entry name" value="Winged helix-like DNA-binding domain superfamily/Winged helix DNA-binding domain"/>
    <property type="match status" value="1"/>
</dbReference>
<dbReference type="InterPro" id="IPR050950">
    <property type="entry name" value="HTH-type_LysR_regulators"/>
</dbReference>
<dbReference type="PRINTS" id="PR00039">
    <property type="entry name" value="HTHLYSR"/>
</dbReference>
<name>A0A942SUX4_9BACI</name>
<dbReference type="InterPro" id="IPR036388">
    <property type="entry name" value="WH-like_DNA-bd_sf"/>
</dbReference>
<evidence type="ECO:0000256" key="4">
    <source>
        <dbReference type="ARBA" id="ARBA00023163"/>
    </source>
</evidence>
<proteinExistence type="inferred from homology"/>
<dbReference type="GO" id="GO:0003677">
    <property type="term" value="F:DNA binding"/>
    <property type="evidence" value="ECO:0007669"/>
    <property type="project" value="UniProtKB-KW"/>
</dbReference>
<evidence type="ECO:0000256" key="3">
    <source>
        <dbReference type="ARBA" id="ARBA00023125"/>
    </source>
</evidence>
<dbReference type="PANTHER" id="PTHR30419">
    <property type="entry name" value="HTH-TYPE TRANSCRIPTIONAL REGULATOR YBHD"/>
    <property type="match status" value="1"/>
</dbReference>
<gene>
    <name evidence="7" type="ORF">KHB02_011630</name>
    <name evidence="6" type="ORF">KHB02_04695</name>
</gene>
<organism evidence="6">
    <name type="scientific">Neobacillus citreus</name>
    <dbReference type="NCBI Taxonomy" id="2833578"/>
    <lineage>
        <taxon>Bacteria</taxon>
        <taxon>Bacillati</taxon>
        <taxon>Bacillota</taxon>
        <taxon>Bacilli</taxon>
        <taxon>Bacillales</taxon>
        <taxon>Bacillaceae</taxon>
        <taxon>Neobacillus</taxon>
    </lineage>
</organism>
<evidence type="ECO:0000256" key="2">
    <source>
        <dbReference type="ARBA" id="ARBA00023015"/>
    </source>
</evidence>
<evidence type="ECO:0000313" key="7">
    <source>
        <dbReference type="EMBL" id="MCH6266173.1"/>
    </source>
</evidence>
<dbReference type="InterPro" id="IPR005119">
    <property type="entry name" value="LysR_subst-bd"/>
</dbReference>
<keyword evidence="3" id="KW-0238">DNA-binding</keyword>
<feature type="domain" description="HTH lysR-type" evidence="5">
    <location>
        <begin position="1"/>
        <end position="58"/>
    </location>
</feature>
<evidence type="ECO:0000259" key="5">
    <source>
        <dbReference type="PROSITE" id="PS50931"/>
    </source>
</evidence>
<evidence type="ECO:0000313" key="8">
    <source>
        <dbReference type="Proteomes" id="UP000677265"/>
    </source>
</evidence>
<dbReference type="SUPFAM" id="SSF46785">
    <property type="entry name" value="Winged helix' DNA-binding domain"/>
    <property type="match status" value="1"/>
</dbReference>
<dbReference type="EMBL" id="JAGYPE020000017">
    <property type="protein sequence ID" value="MCH6266173.1"/>
    <property type="molecule type" value="Genomic_DNA"/>
</dbReference>
<dbReference type="EMBL" id="JAGYPE010000001">
    <property type="protein sequence ID" value="MBS4180690.1"/>
    <property type="molecule type" value="Genomic_DNA"/>
</dbReference>
<dbReference type="Pfam" id="PF00126">
    <property type="entry name" value="HTH_1"/>
    <property type="match status" value="1"/>
</dbReference>
<dbReference type="InterPro" id="IPR000847">
    <property type="entry name" value="LysR_HTH_N"/>
</dbReference>
<protein>
    <submittedName>
        <fullName evidence="6">LysR family transcriptional regulator</fullName>
    </submittedName>
</protein>
<keyword evidence="4" id="KW-0804">Transcription</keyword>
<dbReference type="RefSeq" id="WP_213140643.1">
    <property type="nucleotide sequence ID" value="NZ_JAGYPE020000017.1"/>
</dbReference>
<dbReference type="GO" id="GO:0005829">
    <property type="term" value="C:cytosol"/>
    <property type="evidence" value="ECO:0007669"/>
    <property type="project" value="TreeGrafter"/>
</dbReference>
<dbReference type="Gene3D" id="3.40.190.290">
    <property type="match status" value="1"/>
</dbReference>